<comment type="caution">
    <text evidence="2">The sequence shown here is derived from an EMBL/GenBank/DDBJ whole genome shotgun (WGS) entry which is preliminary data.</text>
</comment>
<name>A0ABX0UW00_9HYPH</name>
<dbReference type="PANTHER" id="PTHR22617">
    <property type="entry name" value="CHEMOTAXIS SENSOR HISTIDINE KINASE-RELATED"/>
    <property type="match status" value="1"/>
</dbReference>
<protein>
    <submittedName>
        <fullName evidence="2">Purine-binding chemotaxis protein CheW</fullName>
    </submittedName>
</protein>
<feature type="domain" description="CheW-like" evidence="1">
    <location>
        <begin position="13"/>
        <end position="153"/>
    </location>
</feature>
<sequence>MSMPLATVREESHCQFVTVRIASQLFGLPIWAVHDVFVPQRITPVPLAPAEVDGVLNLRGRIVTAINMRRRLGLPLRDDGDPVVAVGIDFQGEVYGLLVDEVGEVLTLDRSRLTAKPPNLDQRWSAVTDGVFALEAELLAILDVESILASIREDHVSS</sequence>
<proteinExistence type="predicted"/>
<dbReference type="InterPro" id="IPR002545">
    <property type="entry name" value="CheW-lke_dom"/>
</dbReference>
<reference evidence="2 3" key="1">
    <citation type="submission" date="2020-03" db="EMBL/GenBank/DDBJ databases">
        <title>Genomic Encyclopedia of Type Strains, Phase IV (KMG-IV): sequencing the most valuable type-strain genomes for metagenomic binning, comparative biology and taxonomic classification.</title>
        <authorList>
            <person name="Goeker M."/>
        </authorList>
    </citation>
    <scope>NUCLEOTIDE SEQUENCE [LARGE SCALE GENOMIC DNA]</scope>
    <source>
        <strain evidence="2 3">DSM 103870</strain>
    </source>
</reference>
<dbReference type="Proteomes" id="UP001429580">
    <property type="component" value="Unassembled WGS sequence"/>
</dbReference>
<dbReference type="PANTHER" id="PTHR22617:SF23">
    <property type="entry name" value="CHEMOTAXIS PROTEIN CHEW"/>
    <property type="match status" value="1"/>
</dbReference>
<dbReference type="SUPFAM" id="SSF50341">
    <property type="entry name" value="CheW-like"/>
    <property type="match status" value="1"/>
</dbReference>
<dbReference type="Gene3D" id="2.40.50.180">
    <property type="entry name" value="CheA-289, Domain 4"/>
    <property type="match status" value="1"/>
</dbReference>
<evidence type="ECO:0000259" key="1">
    <source>
        <dbReference type="PROSITE" id="PS50851"/>
    </source>
</evidence>
<evidence type="ECO:0000313" key="2">
    <source>
        <dbReference type="EMBL" id="NIJ57131.1"/>
    </source>
</evidence>
<dbReference type="PROSITE" id="PS50851">
    <property type="entry name" value="CHEW"/>
    <property type="match status" value="1"/>
</dbReference>
<gene>
    <name evidence="2" type="ORF">FHS82_000957</name>
</gene>
<keyword evidence="3" id="KW-1185">Reference proteome</keyword>
<evidence type="ECO:0000313" key="3">
    <source>
        <dbReference type="Proteomes" id="UP001429580"/>
    </source>
</evidence>
<dbReference type="InterPro" id="IPR039315">
    <property type="entry name" value="CheW"/>
</dbReference>
<dbReference type="Pfam" id="PF01584">
    <property type="entry name" value="CheW"/>
    <property type="match status" value="1"/>
</dbReference>
<organism evidence="2 3">
    <name type="scientific">Pseudochelatococcus lubricantis</name>
    <dbReference type="NCBI Taxonomy" id="1538102"/>
    <lineage>
        <taxon>Bacteria</taxon>
        <taxon>Pseudomonadati</taxon>
        <taxon>Pseudomonadota</taxon>
        <taxon>Alphaproteobacteria</taxon>
        <taxon>Hyphomicrobiales</taxon>
        <taxon>Chelatococcaceae</taxon>
        <taxon>Pseudochelatococcus</taxon>
    </lineage>
</organism>
<dbReference type="SMART" id="SM00260">
    <property type="entry name" value="CheW"/>
    <property type="match status" value="1"/>
</dbReference>
<dbReference type="Gene3D" id="2.30.30.40">
    <property type="entry name" value="SH3 Domains"/>
    <property type="match status" value="1"/>
</dbReference>
<accession>A0ABX0UW00</accession>
<dbReference type="RefSeq" id="WP_166949369.1">
    <property type="nucleotide sequence ID" value="NZ_JAASQI010000002.1"/>
</dbReference>
<dbReference type="InterPro" id="IPR036061">
    <property type="entry name" value="CheW-like_dom_sf"/>
</dbReference>
<dbReference type="EMBL" id="JAASQI010000002">
    <property type="protein sequence ID" value="NIJ57131.1"/>
    <property type="molecule type" value="Genomic_DNA"/>
</dbReference>